<keyword evidence="7" id="KW-1185">Reference proteome</keyword>
<dbReference type="Pfam" id="PF07686">
    <property type="entry name" value="V-set"/>
    <property type="match status" value="1"/>
</dbReference>
<dbReference type="EMBL" id="JAUPFM010000018">
    <property type="protein sequence ID" value="KAK2822918.1"/>
    <property type="molecule type" value="Genomic_DNA"/>
</dbReference>
<dbReference type="PANTHER" id="PTHR19367">
    <property type="entry name" value="T-CELL RECEPTOR ALPHA CHAIN V REGION"/>
    <property type="match status" value="1"/>
</dbReference>
<dbReference type="InterPro" id="IPR013106">
    <property type="entry name" value="Ig_V-set"/>
</dbReference>
<evidence type="ECO:0000256" key="1">
    <source>
        <dbReference type="ARBA" id="ARBA00022729"/>
    </source>
</evidence>
<keyword evidence="3" id="KW-0675">Receptor</keyword>
<dbReference type="AlphaFoldDB" id="A0AA88LRZ8"/>
<evidence type="ECO:0000313" key="6">
    <source>
        <dbReference type="EMBL" id="KAK2822918.1"/>
    </source>
</evidence>
<dbReference type="SMART" id="SM00406">
    <property type="entry name" value="IGv"/>
    <property type="match status" value="1"/>
</dbReference>
<dbReference type="InterPro" id="IPR051287">
    <property type="entry name" value="TCR_variable_region"/>
</dbReference>
<protein>
    <recommendedName>
        <fullName evidence="5">Immunoglobulin V-set domain-containing protein</fullName>
    </recommendedName>
</protein>
<dbReference type="GO" id="GO:0002250">
    <property type="term" value="P:adaptive immune response"/>
    <property type="evidence" value="ECO:0007669"/>
    <property type="project" value="UniProtKB-KW"/>
</dbReference>
<dbReference type="Gene3D" id="2.60.40.10">
    <property type="entry name" value="Immunoglobulins"/>
    <property type="match status" value="1"/>
</dbReference>
<organism evidence="6 7">
    <name type="scientific">Channa striata</name>
    <name type="common">Snakehead murrel</name>
    <name type="synonym">Ophicephalus striatus</name>
    <dbReference type="NCBI Taxonomy" id="64152"/>
    <lineage>
        <taxon>Eukaryota</taxon>
        <taxon>Metazoa</taxon>
        <taxon>Chordata</taxon>
        <taxon>Craniata</taxon>
        <taxon>Vertebrata</taxon>
        <taxon>Euteleostomi</taxon>
        <taxon>Actinopterygii</taxon>
        <taxon>Neopterygii</taxon>
        <taxon>Teleostei</taxon>
        <taxon>Neoteleostei</taxon>
        <taxon>Acanthomorphata</taxon>
        <taxon>Anabantaria</taxon>
        <taxon>Anabantiformes</taxon>
        <taxon>Channoidei</taxon>
        <taxon>Channidae</taxon>
        <taxon>Channa</taxon>
    </lineage>
</organism>
<keyword evidence="2" id="KW-0391">Immunity</keyword>
<evidence type="ECO:0000313" key="7">
    <source>
        <dbReference type="Proteomes" id="UP001187415"/>
    </source>
</evidence>
<sequence>MLLSNISLSSIAPTSFSLQLVQKTEFKNHRVNKPGRSVSCEDLTPVNKEQFTLEDSDVTLSYKYSRQADARDYFFWYRQYPGKPPELLISHSASGQVAIPHLRYKIKVENKQIYKIIISSAAVSDSAVYYCAVRPTVTGNSTSLYKNLWSKDNTILHNVH</sequence>
<evidence type="ECO:0000256" key="3">
    <source>
        <dbReference type="ARBA" id="ARBA00023170"/>
    </source>
</evidence>
<accession>A0AA88LRZ8</accession>
<evidence type="ECO:0000256" key="4">
    <source>
        <dbReference type="ARBA" id="ARBA00023319"/>
    </source>
</evidence>
<keyword evidence="2" id="KW-1064">Adaptive immunity</keyword>
<reference evidence="6" key="1">
    <citation type="submission" date="2023-07" db="EMBL/GenBank/DDBJ databases">
        <title>Chromosome-level Genome Assembly of Striped Snakehead (Channa striata).</title>
        <authorList>
            <person name="Liu H."/>
        </authorList>
    </citation>
    <scope>NUCLEOTIDE SEQUENCE</scope>
    <source>
        <strain evidence="6">Gz</strain>
        <tissue evidence="6">Muscle</tissue>
    </source>
</reference>
<keyword evidence="4" id="KW-0393">Immunoglobulin domain</keyword>
<proteinExistence type="predicted"/>
<dbReference type="SUPFAM" id="SSF48726">
    <property type="entry name" value="Immunoglobulin"/>
    <property type="match status" value="1"/>
</dbReference>
<dbReference type="Proteomes" id="UP001187415">
    <property type="component" value="Unassembled WGS sequence"/>
</dbReference>
<evidence type="ECO:0000259" key="5">
    <source>
        <dbReference type="SMART" id="SM00406"/>
    </source>
</evidence>
<dbReference type="InterPro" id="IPR036179">
    <property type="entry name" value="Ig-like_dom_sf"/>
</dbReference>
<gene>
    <name evidence="6" type="ORF">Q5P01_022983</name>
</gene>
<keyword evidence="1" id="KW-0732">Signal</keyword>
<feature type="domain" description="Immunoglobulin V-set" evidence="5">
    <location>
        <begin position="57"/>
        <end position="133"/>
    </location>
</feature>
<evidence type="ECO:0000256" key="2">
    <source>
        <dbReference type="ARBA" id="ARBA00023130"/>
    </source>
</evidence>
<comment type="caution">
    <text evidence="6">The sequence shown here is derived from an EMBL/GenBank/DDBJ whole genome shotgun (WGS) entry which is preliminary data.</text>
</comment>
<dbReference type="PANTHER" id="PTHR19367:SF18">
    <property type="entry name" value="T CELL RECEPTOR ALPHA VARIABLE 16"/>
    <property type="match status" value="1"/>
</dbReference>
<name>A0AA88LRZ8_CHASR</name>
<dbReference type="InterPro" id="IPR013783">
    <property type="entry name" value="Ig-like_fold"/>
</dbReference>